<keyword evidence="3" id="KW-1185">Reference proteome</keyword>
<feature type="chain" id="PRO_5015475554" description="Lipoprotein" evidence="1">
    <location>
        <begin position="21"/>
        <end position="206"/>
    </location>
</feature>
<evidence type="ECO:0008006" key="4">
    <source>
        <dbReference type="Google" id="ProtNLM"/>
    </source>
</evidence>
<protein>
    <recommendedName>
        <fullName evidence="4">Lipoprotein</fullName>
    </recommendedName>
</protein>
<name>A0A2T5YCX4_9BACT</name>
<keyword evidence="1" id="KW-0732">Signal</keyword>
<dbReference type="OrthoDB" id="883353at2"/>
<comment type="caution">
    <text evidence="2">The sequence shown here is derived from an EMBL/GenBank/DDBJ whole genome shotgun (WGS) entry which is preliminary data.</text>
</comment>
<evidence type="ECO:0000313" key="3">
    <source>
        <dbReference type="Proteomes" id="UP000244225"/>
    </source>
</evidence>
<feature type="signal peptide" evidence="1">
    <location>
        <begin position="1"/>
        <end position="20"/>
    </location>
</feature>
<accession>A0A2T5YCX4</accession>
<organism evidence="2 3">
    <name type="scientific">Pontibacter mucosus</name>
    <dbReference type="NCBI Taxonomy" id="1649266"/>
    <lineage>
        <taxon>Bacteria</taxon>
        <taxon>Pseudomonadati</taxon>
        <taxon>Bacteroidota</taxon>
        <taxon>Cytophagia</taxon>
        <taxon>Cytophagales</taxon>
        <taxon>Hymenobacteraceae</taxon>
        <taxon>Pontibacter</taxon>
    </lineage>
</organism>
<evidence type="ECO:0000256" key="1">
    <source>
        <dbReference type="SAM" id="SignalP"/>
    </source>
</evidence>
<gene>
    <name evidence="2" type="ORF">C8N40_11131</name>
</gene>
<dbReference type="AlphaFoldDB" id="A0A2T5YCX4"/>
<evidence type="ECO:0000313" key="2">
    <source>
        <dbReference type="EMBL" id="PTX14366.1"/>
    </source>
</evidence>
<dbReference type="Proteomes" id="UP000244225">
    <property type="component" value="Unassembled WGS sequence"/>
</dbReference>
<proteinExistence type="predicted"/>
<dbReference type="PROSITE" id="PS51257">
    <property type="entry name" value="PROKAR_LIPOPROTEIN"/>
    <property type="match status" value="1"/>
</dbReference>
<reference evidence="2 3" key="1">
    <citation type="submission" date="2018-04" db="EMBL/GenBank/DDBJ databases">
        <title>Genomic Encyclopedia of Archaeal and Bacterial Type Strains, Phase II (KMG-II): from individual species to whole genera.</title>
        <authorList>
            <person name="Goeker M."/>
        </authorList>
    </citation>
    <scope>NUCLEOTIDE SEQUENCE [LARGE SCALE GENOMIC DNA]</scope>
    <source>
        <strain evidence="2 3">DSM 100162</strain>
    </source>
</reference>
<dbReference type="EMBL" id="QBKI01000011">
    <property type="protein sequence ID" value="PTX14366.1"/>
    <property type="molecule type" value="Genomic_DNA"/>
</dbReference>
<sequence length="206" mass="23284">MLLYRYFVLRNLALGLVLQAVVSCTDIKVNTVELSGITSNPFVPDSITYTFINDALLQKFSNSDFTCDFVLDRPFTATLAAEDSLLLIRMDSVFSEEDVEFLYKQVAGGEKFRLNPALIGDRMLVSLDTIVSEAKGKTKFKAFRDRYGGEGFCYITLPIFSKKFSYAIVRKGMVCGNICGEDETQIYKVTDGRWQQFYTLRGAEEI</sequence>
<dbReference type="RefSeq" id="WP_108213299.1">
    <property type="nucleotide sequence ID" value="NZ_QBKI01000011.1"/>
</dbReference>